<gene>
    <name evidence="1" type="ORF">CVS30_07080</name>
</gene>
<dbReference type="AlphaFoldDB" id="A0A2V5JGT8"/>
<keyword evidence="2" id="KW-1185">Reference proteome</keyword>
<proteinExistence type="predicted"/>
<dbReference type="EMBL" id="QJVC01000004">
    <property type="protein sequence ID" value="PYI39067.1"/>
    <property type="molecule type" value="Genomic_DNA"/>
</dbReference>
<name>A0A2V5JGT8_9MICC</name>
<comment type="caution">
    <text evidence="1">The sequence shown here is derived from an EMBL/GenBank/DDBJ whole genome shotgun (WGS) entry which is preliminary data.</text>
</comment>
<organism evidence="1 2">
    <name type="scientific">Arthrobacter psychrolactophilus</name>
    <dbReference type="NCBI Taxonomy" id="92442"/>
    <lineage>
        <taxon>Bacteria</taxon>
        <taxon>Bacillati</taxon>
        <taxon>Actinomycetota</taxon>
        <taxon>Actinomycetes</taxon>
        <taxon>Micrococcales</taxon>
        <taxon>Micrococcaceae</taxon>
        <taxon>Arthrobacter</taxon>
    </lineage>
</organism>
<dbReference type="Proteomes" id="UP000247980">
    <property type="component" value="Unassembled WGS sequence"/>
</dbReference>
<protein>
    <submittedName>
        <fullName evidence="1">Uncharacterized protein</fullName>
    </submittedName>
</protein>
<dbReference type="RefSeq" id="WP_110484630.1">
    <property type="nucleotide sequence ID" value="NZ_QJVC01000004.1"/>
</dbReference>
<dbReference type="OrthoDB" id="9758923at2"/>
<reference evidence="1 2" key="1">
    <citation type="submission" date="2018-05" db="EMBL/GenBank/DDBJ databases">
        <title>Genetic diversity of glacier-inhabiting Cryobacterium bacteria in China and description of Cryobacterium mengkeensis sp. nov. and Arthrobacter glacialis sp. nov.</title>
        <authorList>
            <person name="Liu Q."/>
            <person name="Xin Y.-H."/>
        </authorList>
    </citation>
    <scope>NUCLEOTIDE SEQUENCE [LARGE SCALE GENOMIC DNA]</scope>
    <source>
        <strain evidence="1 2">B7</strain>
    </source>
</reference>
<accession>A0A2V5JGT8</accession>
<evidence type="ECO:0000313" key="2">
    <source>
        <dbReference type="Proteomes" id="UP000247980"/>
    </source>
</evidence>
<evidence type="ECO:0000313" key="1">
    <source>
        <dbReference type="EMBL" id="PYI39067.1"/>
    </source>
</evidence>
<sequence length="59" mass="6529">MSSAGGFLLAYFLGEEESDGEQLRWHHVPEAVLSRGARHGSLLAMTAEERTRLAGNVWM</sequence>